<keyword evidence="4" id="KW-1185">Reference proteome</keyword>
<organism evidence="3 4">
    <name type="scientific">Streptomyces europaeiscabiei</name>
    <dbReference type="NCBI Taxonomy" id="146819"/>
    <lineage>
        <taxon>Bacteria</taxon>
        <taxon>Bacillati</taxon>
        <taxon>Actinomycetota</taxon>
        <taxon>Actinomycetes</taxon>
        <taxon>Kitasatosporales</taxon>
        <taxon>Streptomycetaceae</taxon>
        <taxon>Streptomyces</taxon>
    </lineage>
</organism>
<evidence type="ECO:0000256" key="2">
    <source>
        <dbReference type="SAM" id="MobiDB-lite"/>
    </source>
</evidence>
<dbReference type="EMBL" id="JARAYU010000011">
    <property type="protein sequence ID" value="MDX3703598.1"/>
    <property type="molecule type" value="Genomic_DNA"/>
</dbReference>
<name>A0ABU4NLB6_9ACTN</name>
<evidence type="ECO:0000256" key="1">
    <source>
        <dbReference type="SAM" id="Coils"/>
    </source>
</evidence>
<comment type="caution">
    <text evidence="3">The sequence shown here is derived from an EMBL/GenBank/DDBJ whole genome shotgun (WGS) entry which is preliminary data.</text>
</comment>
<proteinExistence type="predicted"/>
<feature type="region of interest" description="Disordered" evidence="2">
    <location>
        <begin position="283"/>
        <end position="337"/>
    </location>
</feature>
<dbReference type="Proteomes" id="UP001271274">
    <property type="component" value="Unassembled WGS sequence"/>
</dbReference>
<keyword evidence="1" id="KW-0175">Coiled coil</keyword>
<reference evidence="3 4" key="1">
    <citation type="journal article" date="2023" name="Microb. Genom.">
        <title>Mesoterricola silvestris gen. nov., sp. nov., Mesoterricola sediminis sp. nov., Geothrix oryzae sp. nov., Geothrix edaphica sp. nov., Geothrix rubra sp. nov., and Geothrix limicola sp. nov., six novel members of Acidobacteriota isolated from soils.</title>
        <authorList>
            <person name="Weisberg A.J."/>
            <person name="Pearce E."/>
            <person name="Kramer C.G."/>
            <person name="Chang J.H."/>
            <person name="Clarke C.R."/>
        </authorList>
    </citation>
    <scope>NUCLEOTIDE SEQUENCE [LARGE SCALE GENOMIC DNA]</scope>
    <source>
        <strain evidence="3 4">ID09-01A</strain>
    </source>
</reference>
<evidence type="ECO:0000313" key="3">
    <source>
        <dbReference type="EMBL" id="MDX3703598.1"/>
    </source>
</evidence>
<sequence>MDKVGYTLATYSSMFNGVALPERDQLLDLVGYLHGEPREWSRRLASTIAAEEKWNHSIDARDDSAAELEILKVEVEGYRVIANDPDSVFAQVKRMREDVEKRINFSRELELNLNAAISTVSNHLHEAQKDVPMAQAEAQVIVDRARAAAQGIEYSARVEAQTQLEKAEGRVKELVARAEVEASEIIDKAGVESRRIRADAGRIVDQLLLEGDQYLEQARVDRLQGELEKQRGEALVERMKLRAKIDLAQVIMQAQNALADAGASEYSDMLDVLLQDLGINEIPSDSEDLKGRHRKVASSSSSPRRAPLVESVESASISMGEESESKTPLPRRRKPQR</sequence>
<evidence type="ECO:0000313" key="4">
    <source>
        <dbReference type="Proteomes" id="UP001271274"/>
    </source>
</evidence>
<feature type="coiled-coil region" evidence="1">
    <location>
        <begin position="157"/>
        <end position="184"/>
    </location>
</feature>
<feature type="compositionally biased region" description="Low complexity" evidence="2">
    <location>
        <begin position="297"/>
        <end position="306"/>
    </location>
</feature>
<accession>A0ABU4NLB6</accession>
<dbReference type="RefSeq" id="WP_319062909.1">
    <property type="nucleotide sequence ID" value="NZ_JARAYT010000019.1"/>
</dbReference>
<gene>
    <name evidence="3" type="ORF">PV662_28320</name>
</gene>
<protein>
    <submittedName>
        <fullName evidence="3">Uncharacterized protein</fullName>
    </submittedName>
</protein>